<reference evidence="2 3" key="1">
    <citation type="journal article" date="2011" name="Appl. Environ. Microbiol.">
        <title>Methanogenic archaea isolated from Taiwan's Chelungpu fault.</title>
        <authorList>
            <person name="Wu S.Y."/>
            <person name="Lai M.C."/>
        </authorList>
    </citation>
    <scope>NUCLEOTIDE SEQUENCE [LARGE SCALE GENOMIC DNA]</scope>
    <source>
        <strain evidence="2 3">St545Mb</strain>
    </source>
</reference>
<dbReference type="InterPro" id="IPR017900">
    <property type="entry name" value="4Fe4S_Fe_S_CS"/>
</dbReference>
<dbReference type="PROSITE" id="PS00198">
    <property type="entry name" value="4FE4S_FER_1"/>
    <property type="match status" value="1"/>
</dbReference>
<dbReference type="Pfam" id="PF13187">
    <property type="entry name" value="Fer4_9"/>
    <property type="match status" value="1"/>
</dbReference>
<organism evidence="2 3">
    <name type="scientific">Methanolobus chelungpuianus</name>
    <dbReference type="NCBI Taxonomy" id="502115"/>
    <lineage>
        <taxon>Archaea</taxon>
        <taxon>Methanobacteriati</taxon>
        <taxon>Methanobacteriota</taxon>
        <taxon>Stenosarchaea group</taxon>
        <taxon>Methanomicrobia</taxon>
        <taxon>Methanosarcinales</taxon>
        <taxon>Methanosarcinaceae</taxon>
        <taxon>Methanolobus</taxon>
    </lineage>
</organism>
<dbReference type="RefSeq" id="WP_256623756.1">
    <property type="nucleotide sequence ID" value="NZ_JTEO01000011.1"/>
</dbReference>
<dbReference type="EMBL" id="JTEO01000011">
    <property type="protein sequence ID" value="MCQ6963841.1"/>
    <property type="molecule type" value="Genomic_DNA"/>
</dbReference>
<evidence type="ECO:0000259" key="1">
    <source>
        <dbReference type="PROSITE" id="PS51379"/>
    </source>
</evidence>
<sequence length="400" mass="45378">MLYRKMPKNGDKLSILGFGAMRLPVREDRSIDEPRATKQLRYAIDRGVNYVDTAWPYHMGASEPFLGRALADGYREKVRLATKLPTWMVNSREDMDRFLNAQLERLDTDHIDYYMVHGLTGGSWDKMKGFGVTEFLGSAKADGRIINSGFSFHGRGVDFAGIVDDYDWDFCQIQYNFLDEKNQAGTEGLEYAASKGLGVIVMEPLRGGNLADPVPAEVQEIWDEAPVKRSPAEWALRWIWNRPEVTVVLSGMNEESHIEENLRIADEGEPQSLTVTELQLVGRVERKYREIMKAGCTGCRYCMPCPASVDIPGCLEIYNNLYMFRKEMESKMMYATRLAGIVSADDEPHFASQCIKCGKCVDACPQHLPIPDFLEEVVRDLEGADLRARVETAKRMFVRK</sequence>
<proteinExistence type="predicted"/>
<feature type="domain" description="4Fe-4S ferredoxin-type" evidence="1">
    <location>
        <begin position="346"/>
        <end position="373"/>
    </location>
</feature>
<dbReference type="GO" id="GO:0016491">
    <property type="term" value="F:oxidoreductase activity"/>
    <property type="evidence" value="ECO:0007669"/>
    <property type="project" value="UniProtKB-ARBA"/>
</dbReference>
<dbReference type="SUPFAM" id="SSF46548">
    <property type="entry name" value="alpha-helical ferredoxin"/>
    <property type="match status" value="1"/>
</dbReference>
<dbReference type="InterPro" id="IPR023210">
    <property type="entry name" value="NADP_OxRdtase_dom"/>
</dbReference>
<protein>
    <submittedName>
        <fullName evidence="2">Aldo/keto reductase</fullName>
    </submittedName>
</protein>
<comment type="caution">
    <text evidence="2">The sequence shown here is derived from an EMBL/GenBank/DDBJ whole genome shotgun (WGS) entry which is preliminary data.</text>
</comment>
<keyword evidence="3" id="KW-1185">Reference proteome</keyword>
<dbReference type="Gene3D" id="3.20.20.100">
    <property type="entry name" value="NADP-dependent oxidoreductase domain"/>
    <property type="match status" value="1"/>
</dbReference>
<dbReference type="InterPro" id="IPR053135">
    <property type="entry name" value="AKR2_Oxidoreductase"/>
</dbReference>
<gene>
    <name evidence="2" type="ORF">PV02_12335</name>
</gene>
<dbReference type="InterPro" id="IPR017896">
    <property type="entry name" value="4Fe4S_Fe-S-bd"/>
</dbReference>
<dbReference type="Pfam" id="PF00248">
    <property type="entry name" value="Aldo_ket_red"/>
    <property type="match status" value="1"/>
</dbReference>
<dbReference type="PANTHER" id="PTHR43312">
    <property type="entry name" value="D-THREO-ALDOSE 1-DEHYDROGENASE"/>
    <property type="match status" value="1"/>
</dbReference>
<name>A0AAE3HCP8_9EURY</name>
<dbReference type="Proteomes" id="UP001206983">
    <property type="component" value="Unassembled WGS sequence"/>
</dbReference>
<evidence type="ECO:0000313" key="2">
    <source>
        <dbReference type="EMBL" id="MCQ6963841.1"/>
    </source>
</evidence>
<dbReference type="CDD" id="cd19096">
    <property type="entry name" value="AKR_Fe-S_oxidoreductase"/>
    <property type="match status" value="1"/>
</dbReference>
<dbReference type="InterPro" id="IPR036812">
    <property type="entry name" value="NAD(P)_OxRdtase_dom_sf"/>
</dbReference>
<dbReference type="SUPFAM" id="SSF51430">
    <property type="entry name" value="NAD(P)-linked oxidoreductase"/>
    <property type="match status" value="1"/>
</dbReference>
<dbReference type="PANTHER" id="PTHR43312:SF2">
    <property type="entry name" value="OXIDOREDUCTASE"/>
    <property type="match status" value="1"/>
</dbReference>
<accession>A0AAE3HCP8</accession>
<evidence type="ECO:0000313" key="3">
    <source>
        <dbReference type="Proteomes" id="UP001206983"/>
    </source>
</evidence>
<dbReference type="AlphaFoldDB" id="A0AAE3HCP8"/>
<dbReference type="PROSITE" id="PS51379">
    <property type="entry name" value="4FE4S_FER_2"/>
    <property type="match status" value="1"/>
</dbReference>